<name>A0ABS7XIG5_9FLAO</name>
<proteinExistence type="predicted"/>
<dbReference type="RefSeq" id="WP_224461113.1">
    <property type="nucleotide sequence ID" value="NZ_JAIQZE010000006.1"/>
</dbReference>
<accession>A0ABS7XIG5</accession>
<reference evidence="2" key="1">
    <citation type="submission" date="2023-07" db="EMBL/GenBank/DDBJ databases">
        <title>Novel species isolated from saline lakes on Tibetan Plateau.</title>
        <authorList>
            <person name="Lu H."/>
        </authorList>
    </citation>
    <scope>NUCLEOTIDE SEQUENCE [LARGE SCALE GENOMIC DNA]</scope>
    <source>
        <strain evidence="2">CAK8W</strain>
    </source>
</reference>
<keyword evidence="2" id="KW-1185">Reference proteome</keyword>
<comment type="caution">
    <text evidence="1">The sequence shown here is derived from an EMBL/GenBank/DDBJ whole genome shotgun (WGS) entry which is preliminary data.</text>
</comment>
<organism evidence="1 2">
    <name type="scientific">Psychroflexus longus</name>
    <dbReference type="NCBI Taxonomy" id="2873596"/>
    <lineage>
        <taxon>Bacteria</taxon>
        <taxon>Pseudomonadati</taxon>
        <taxon>Bacteroidota</taxon>
        <taxon>Flavobacteriia</taxon>
        <taxon>Flavobacteriales</taxon>
        <taxon>Flavobacteriaceae</taxon>
        <taxon>Psychroflexus</taxon>
    </lineage>
</organism>
<evidence type="ECO:0000313" key="2">
    <source>
        <dbReference type="Proteomes" id="UP001199314"/>
    </source>
</evidence>
<evidence type="ECO:0008006" key="3">
    <source>
        <dbReference type="Google" id="ProtNLM"/>
    </source>
</evidence>
<sequence length="178" mass="21086">MDLDEIVIKSNKKLLFGNRKVKLYAGFSSTSRSTIFAKKIMLDNNVSIIKAHFDIQNNYMEKDYRILIFDMDEELKPGRNILNKNIVLKMRPNEQFLTIDLMHYDIQLKKGNYYLGIEIFNLSKAENQKNIKIGLYKTTDLHDSFFKPVFDEKNTWSTLETENKKKIHAFNFYLTIQK</sequence>
<gene>
    <name evidence="1" type="ORF">LB452_07490</name>
</gene>
<evidence type="ECO:0000313" key="1">
    <source>
        <dbReference type="EMBL" id="MBZ9778763.1"/>
    </source>
</evidence>
<dbReference type="EMBL" id="JAIQZE010000006">
    <property type="protein sequence ID" value="MBZ9778763.1"/>
    <property type="molecule type" value="Genomic_DNA"/>
</dbReference>
<dbReference type="Proteomes" id="UP001199314">
    <property type="component" value="Unassembled WGS sequence"/>
</dbReference>
<protein>
    <recommendedName>
        <fullName evidence="3">Wzt C-terminal domain-containing protein</fullName>
    </recommendedName>
</protein>